<dbReference type="InterPro" id="IPR019956">
    <property type="entry name" value="Ubiquitin_dom"/>
</dbReference>
<evidence type="ECO:0000313" key="18">
    <source>
        <dbReference type="Proteomes" id="UP000053201"/>
    </source>
</evidence>
<dbReference type="SMART" id="SM00154">
    <property type="entry name" value="ZnF_AN1"/>
    <property type="match status" value="1"/>
</dbReference>
<dbReference type="GO" id="GO:0008270">
    <property type="term" value="F:zinc ion binding"/>
    <property type="evidence" value="ECO:0007669"/>
    <property type="project" value="UniProtKB-KW"/>
</dbReference>
<dbReference type="InParanoid" id="A0A0L0HL87"/>
<dbReference type="Gene3D" id="3.10.20.90">
    <property type="entry name" value="Phosphatidylinositol 3-kinase Catalytic Subunit, Chain A, domain 1"/>
    <property type="match status" value="2"/>
</dbReference>
<dbReference type="eggNOG" id="KOG0001">
    <property type="taxonomic scope" value="Eukaryota"/>
</dbReference>
<dbReference type="PROSITE" id="PS50053">
    <property type="entry name" value="UBIQUITIN_2"/>
    <property type="match status" value="2"/>
</dbReference>
<dbReference type="FunFam" id="3.10.20.90:FF:000014">
    <property type="entry name" value="Ubiquitin-60S ribosomal L40 fusion"/>
    <property type="match status" value="1"/>
</dbReference>
<dbReference type="Gene3D" id="4.10.1110.10">
    <property type="entry name" value="AN1-like Zinc finger"/>
    <property type="match status" value="1"/>
</dbReference>
<evidence type="ECO:0000313" key="17">
    <source>
        <dbReference type="EMBL" id="KND01823.1"/>
    </source>
</evidence>
<dbReference type="FunCoup" id="A0A0L0HL87">
    <property type="interactions" value="270"/>
</dbReference>
<keyword evidence="9" id="KW-0862">Zinc</keyword>
<dbReference type="GO" id="GO:1990904">
    <property type="term" value="C:ribonucleoprotein complex"/>
    <property type="evidence" value="ECO:0007669"/>
    <property type="project" value="UniProtKB-KW"/>
</dbReference>
<keyword evidence="18" id="KW-1185">Reference proteome</keyword>
<gene>
    <name evidence="17" type="ORF">SPPG_03613</name>
</gene>
<dbReference type="PROSITE" id="PS51039">
    <property type="entry name" value="ZF_AN1"/>
    <property type="match status" value="1"/>
</dbReference>
<dbReference type="FunFam" id="3.10.20.90:FF:000008">
    <property type="entry name" value="Ubiquitin-40S ribosomal protein S27a"/>
    <property type="match status" value="1"/>
</dbReference>
<keyword evidence="5" id="KW-0963">Cytoplasm</keyword>
<evidence type="ECO:0000256" key="3">
    <source>
        <dbReference type="ARBA" id="ARBA00008373"/>
    </source>
</evidence>
<dbReference type="InterPro" id="IPR019954">
    <property type="entry name" value="Ubiquitin_CS"/>
</dbReference>
<dbReference type="InterPro" id="IPR029071">
    <property type="entry name" value="Ubiquitin-like_domsf"/>
</dbReference>
<dbReference type="PANTHER" id="PTHR10666">
    <property type="entry name" value="UBIQUITIN"/>
    <property type="match status" value="1"/>
</dbReference>
<keyword evidence="8 13" id="KW-0863">Zinc-finger</keyword>
<keyword evidence="10" id="KW-0689">Ribosomal protein</keyword>
<evidence type="ECO:0000256" key="1">
    <source>
        <dbReference type="ARBA" id="ARBA00004123"/>
    </source>
</evidence>
<feature type="domain" description="Ubiquitin-like" evidence="15">
    <location>
        <begin position="1"/>
        <end position="76"/>
    </location>
</feature>
<sequence>MQIFVKTLTGKTITLEVESSDTIENVKAKIQDKEGIPPDQQRLIFAGKQLEDGRTLSDYNIQKESTLHLVLRLRGGMQIFVKTLTGKTITLEVESSDTIENVKAKIQDKEGIPPDQQRLIFAGKQLEDGRTLSDYNIQKESTLHLVLRLRGGADVSSSSLSSSSSTAPTTPKSGKKSTKCNMSGCSDKVVKIVGQCRYCTHGFCAKHRLPEAHQCQEMQTCRAAAQSRLAGKLLNEKCVASKV</sequence>
<dbReference type="VEuPathDB" id="FungiDB:SPPG_03613"/>
<dbReference type="InterPro" id="IPR000058">
    <property type="entry name" value="Znf_AN1"/>
</dbReference>
<feature type="domain" description="AN1-type" evidence="16">
    <location>
        <begin position="174"/>
        <end position="223"/>
    </location>
</feature>
<evidence type="ECO:0000256" key="9">
    <source>
        <dbReference type="ARBA" id="ARBA00022833"/>
    </source>
</evidence>
<evidence type="ECO:0000256" key="12">
    <source>
        <dbReference type="ARBA" id="ARBA00023274"/>
    </source>
</evidence>
<feature type="region of interest" description="Disordered" evidence="14">
    <location>
        <begin position="155"/>
        <end position="182"/>
    </location>
</feature>
<evidence type="ECO:0000256" key="13">
    <source>
        <dbReference type="PROSITE-ProRule" id="PRU00449"/>
    </source>
</evidence>
<evidence type="ECO:0000256" key="8">
    <source>
        <dbReference type="ARBA" id="ARBA00022771"/>
    </source>
</evidence>
<dbReference type="Pfam" id="PF01428">
    <property type="entry name" value="zf-AN1"/>
    <property type="match status" value="1"/>
</dbReference>
<evidence type="ECO:0000256" key="14">
    <source>
        <dbReference type="SAM" id="MobiDB-lite"/>
    </source>
</evidence>
<dbReference type="SMART" id="SM00213">
    <property type="entry name" value="UBQ"/>
    <property type="match status" value="2"/>
</dbReference>
<dbReference type="Pfam" id="PF00240">
    <property type="entry name" value="ubiquitin"/>
    <property type="match status" value="2"/>
</dbReference>
<evidence type="ECO:0000259" key="15">
    <source>
        <dbReference type="PROSITE" id="PS50053"/>
    </source>
</evidence>
<evidence type="ECO:0000256" key="11">
    <source>
        <dbReference type="ARBA" id="ARBA00023242"/>
    </source>
</evidence>
<protein>
    <submittedName>
        <fullName evidence="17">Polyubiquitin</fullName>
    </submittedName>
</protein>
<dbReference type="GO" id="GO:0005634">
    <property type="term" value="C:nucleus"/>
    <property type="evidence" value="ECO:0007669"/>
    <property type="project" value="UniProtKB-SubCell"/>
</dbReference>
<keyword evidence="6" id="KW-1017">Isopeptide bond</keyword>
<evidence type="ECO:0000256" key="2">
    <source>
        <dbReference type="ARBA" id="ARBA00004496"/>
    </source>
</evidence>
<dbReference type="AlphaFoldDB" id="A0A0L0HL87"/>
<comment type="similarity">
    <text evidence="3">In the N-terminal section; belongs to the ubiquitin family.</text>
</comment>
<comment type="subcellular location">
    <subcellularLocation>
        <location evidence="2">Cytoplasm</location>
    </subcellularLocation>
    <subcellularLocation>
        <location evidence="1">Nucleus</location>
    </subcellularLocation>
</comment>
<dbReference type="SUPFAM" id="SSF54236">
    <property type="entry name" value="Ubiquitin-like"/>
    <property type="match status" value="2"/>
</dbReference>
<dbReference type="InterPro" id="IPR035896">
    <property type="entry name" value="AN1-like_Znf"/>
</dbReference>
<dbReference type="InterPro" id="IPR050158">
    <property type="entry name" value="Ubiquitin_ubiquitin-like"/>
</dbReference>
<dbReference type="STRING" id="645134.A0A0L0HL87"/>
<dbReference type="OrthoDB" id="428577at2759"/>
<dbReference type="SUPFAM" id="SSF118310">
    <property type="entry name" value="AN1-like Zinc finger"/>
    <property type="match status" value="1"/>
</dbReference>
<dbReference type="GO" id="GO:0005840">
    <property type="term" value="C:ribosome"/>
    <property type="evidence" value="ECO:0007669"/>
    <property type="project" value="UniProtKB-KW"/>
</dbReference>
<evidence type="ECO:0000256" key="10">
    <source>
        <dbReference type="ARBA" id="ARBA00022980"/>
    </source>
</evidence>
<feature type="domain" description="Ubiquitin-like" evidence="15">
    <location>
        <begin position="77"/>
        <end position="152"/>
    </location>
</feature>
<accession>A0A0L0HL87</accession>
<evidence type="ECO:0000256" key="7">
    <source>
        <dbReference type="ARBA" id="ARBA00022723"/>
    </source>
</evidence>
<keyword evidence="7" id="KW-0479">Metal-binding</keyword>
<name>A0A0L0HL87_SPIPD</name>
<dbReference type="GeneID" id="27687119"/>
<dbReference type="GO" id="GO:0031386">
    <property type="term" value="F:protein tag activity"/>
    <property type="evidence" value="ECO:0007669"/>
    <property type="project" value="UniProtKB-ARBA"/>
</dbReference>
<organism evidence="17 18">
    <name type="scientific">Spizellomyces punctatus (strain DAOM BR117)</name>
    <dbReference type="NCBI Taxonomy" id="645134"/>
    <lineage>
        <taxon>Eukaryota</taxon>
        <taxon>Fungi</taxon>
        <taxon>Fungi incertae sedis</taxon>
        <taxon>Chytridiomycota</taxon>
        <taxon>Chytridiomycota incertae sedis</taxon>
        <taxon>Chytridiomycetes</taxon>
        <taxon>Spizellomycetales</taxon>
        <taxon>Spizellomycetaceae</taxon>
        <taxon>Spizellomyces</taxon>
    </lineage>
</organism>
<feature type="compositionally biased region" description="Low complexity" evidence="14">
    <location>
        <begin position="156"/>
        <end position="172"/>
    </location>
</feature>
<evidence type="ECO:0000256" key="6">
    <source>
        <dbReference type="ARBA" id="ARBA00022499"/>
    </source>
</evidence>
<dbReference type="CDD" id="cd01803">
    <property type="entry name" value="Ubl_ubiquitin"/>
    <property type="match status" value="2"/>
</dbReference>
<dbReference type="Proteomes" id="UP000053201">
    <property type="component" value="Unassembled WGS sequence"/>
</dbReference>
<dbReference type="PROSITE" id="PS00299">
    <property type="entry name" value="UBIQUITIN_1"/>
    <property type="match status" value="2"/>
</dbReference>
<comment type="similarity">
    <text evidence="4">In the C-terminal section; belongs to the eukaryotic ribosomal protein eS31 family.</text>
</comment>
<evidence type="ECO:0000256" key="4">
    <source>
        <dbReference type="ARBA" id="ARBA00009891"/>
    </source>
</evidence>
<dbReference type="GO" id="GO:0005737">
    <property type="term" value="C:cytoplasm"/>
    <property type="evidence" value="ECO:0007669"/>
    <property type="project" value="UniProtKB-SubCell"/>
</dbReference>
<evidence type="ECO:0000259" key="16">
    <source>
        <dbReference type="PROSITE" id="PS51039"/>
    </source>
</evidence>
<dbReference type="OMA" id="MSDEHTL"/>
<dbReference type="RefSeq" id="XP_016609862.1">
    <property type="nucleotide sequence ID" value="XM_016751875.1"/>
</dbReference>
<evidence type="ECO:0000256" key="5">
    <source>
        <dbReference type="ARBA" id="ARBA00022490"/>
    </source>
</evidence>
<proteinExistence type="inferred from homology"/>
<dbReference type="EMBL" id="KQ257454">
    <property type="protein sequence ID" value="KND01823.1"/>
    <property type="molecule type" value="Genomic_DNA"/>
</dbReference>
<keyword evidence="12" id="KW-0687">Ribonucleoprotein</keyword>
<reference evidence="17 18" key="1">
    <citation type="submission" date="2009-08" db="EMBL/GenBank/DDBJ databases">
        <title>The Genome Sequence of Spizellomyces punctatus strain DAOM BR117.</title>
        <authorList>
            <consortium name="The Broad Institute Genome Sequencing Platform"/>
            <person name="Russ C."/>
            <person name="Cuomo C."/>
            <person name="Shea T."/>
            <person name="Young S.K."/>
            <person name="Zeng Q."/>
            <person name="Koehrsen M."/>
            <person name="Haas B."/>
            <person name="Borodovsky M."/>
            <person name="Guigo R."/>
            <person name="Alvarado L."/>
            <person name="Berlin A."/>
            <person name="Bochicchio J."/>
            <person name="Borenstein D."/>
            <person name="Chapman S."/>
            <person name="Chen Z."/>
            <person name="Engels R."/>
            <person name="Freedman E."/>
            <person name="Gellesch M."/>
            <person name="Goldberg J."/>
            <person name="Griggs A."/>
            <person name="Gujja S."/>
            <person name="Heiman D."/>
            <person name="Hepburn T."/>
            <person name="Howarth C."/>
            <person name="Jen D."/>
            <person name="Larson L."/>
            <person name="Lewis B."/>
            <person name="Mehta T."/>
            <person name="Park D."/>
            <person name="Pearson M."/>
            <person name="Roberts A."/>
            <person name="Saif S."/>
            <person name="Shenoy N."/>
            <person name="Sisk P."/>
            <person name="Stolte C."/>
            <person name="Sykes S."/>
            <person name="Thomson T."/>
            <person name="Walk T."/>
            <person name="White J."/>
            <person name="Yandava C."/>
            <person name="Burger G."/>
            <person name="Gray M.W."/>
            <person name="Holland P.W.H."/>
            <person name="King N."/>
            <person name="Lang F.B.F."/>
            <person name="Roger A.J."/>
            <person name="Ruiz-Trillo I."/>
            <person name="Lander E."/>
            <person name="Nusbaum C."/>
        </authorList>
    </citation>
    <scope>NUCLEOTIDE SEQUENCE [LARGE SCALE GENOMIC DNA]</scope>
    <source>
        <strain evidence="17 18">DAOM BR117</strain>
    </source>
</reference>
<keyword evidence="11" id="KW-0539">Nucleus</keyword>
<dbReference type="InterPro" id="IPR000626">
    <property type="entry name" value="Ubiquitin-like_dom"/>
</dbReference>
<dbReference type="PRINTS" id="PR00348">
    <property type="entry name" value="UBIQUITIN"/>
</dbReference>